<accession>A0ABS8FPE7</accession>
<dbReference type="Gene3D" id="3.30.70.360">
    <property type="match status" value="1"/>
</dbReference>
<reference evidence="2 3" key="1">
    <citation type="submission" date="2021-10" db="EMBL/GenBank/DDBJ databases">
        <title>Anaerobic single-cell dispensing facilitates the cultivation of human gut bacteria.</title>
        <authorList>
            <person name="Afrizal A."/>
        </authorList>
    </citation>
    <scope>NUCLEOTIDE SEQUENCE [LARGE SCALE GENOMIC DNA]</scope>
    <source>
        <strain evidence="2 3">CLA-AA-H212</strain>
    </source>
</reference>
<dbReference type="InterPro" id="IPR036264">
    <property type="entry name" value="Bact_exopeptidase_dim_dom"/>
</dbReference>
<dbReference type="Proteomes" id="UP001198495">
    <property type="component" value="Unassembled WGS sequence"/>
</dbReference>
<sequence length="430" mass="47954">MKDKKEKKEKTKFNLAFDNLAIPEVHIGGNAHGQGNVEHKHPDADGEMEEEVVTFADVAIPEIHITRYKELSDMIHSLRKKLHENPEPSMQEEKTQHILQEFIKRHTTFEVVDKGVWFYAVKKAEKESGKAPIAFRADMDAVCGKDGKPGHYCGHDGHSSILCGVALYLSKREELPDRDVYLIFQPGEEIGAGAKICKELLAEKQIGEIYGLHNIPGYPKNQVLLRKGTFACASTGLSIRMTGTPSHAAYPEAGRNPAIPMAKLLLEIERITKEMQVRENFVRMTVIGADVGSANYGVSAFEGTLRLTVRAEKEDAFDTYVNEIKALAATLAEENQLTIAIEEIERFPATENHDANVDKLRACAEKLQFPVTELAQPMRWSEDFGYYLQEVPGAFFGVGDGEDHAQLHTAEYEFPDEIMKTAVAMLVGLI</sequence>
<dbReference type="SUPFAM" id="SSF55031">
    <property type="entry name" value="Bacterial exopeptidase dimerisation domain"/>
    <property type="match status" value="1"/>
</dbReference>
<keyword evidence="3" id="KW-1185">Reference proteome</keyword>
<evidence type="ECO:0000313" key="2">
    <source>
        <dbReference type="EMBL" id="MCC2218257.1"/>
    </source>
</evidence>
<proteinExistence type="predicted"/>
<dbReference type="InterPro" id="IPR002933">
    <property type="entry name" value="Peptidase_M20"/>
</dbReference>
<dbReference type="InterPro" id="IPR011650">
    <property type="entry name" value="Peptidase_M20_dimer"/>
</dbReference>
<dbReference type="Pfam" id="PF01546">
    <property type="entry name" value="Peptidase_M20"/>
    <property type="match status" value="1"/>
</dbReference>
<feature type="domain" description="Peptidase M20 dimerisation" evidence="1">
    <location>
        <begin position="235"/>
        <end position="334"/>
    </location>
</feature>
<dbReference type="InterPro" id="IPR017439">
    <property type="entry name" value="Amidohydrolase"/>
</dbReference>
<dbReference type="RefSeq" id="WP_227573007.1">
    <property type="nucleotide sequence ID" value="NZ_JAJEQT010000002.1"/>
</dbReference>
<dbReference type="EMBL" id="JAJEQT010000002">
    <property type="protein sequence ID" value="MCC2218257.1"/>
    <property type="molecule type" value="Genomic_DNA"/>
</dbReference>
<dbReference type="Gene3D" id="3.40.630.10">
    <property type="entry name" value="Zn peptidases"/>
    <property type="match status" value="1"/>
</dbReference>
<dbReference type="NCBIfam" id="TIGR01891">
    <property type="entry name" value="amidohydrolases"/>
    <property type="match status" value="1"/>
</dbReference>
<dbReference type="PANTHER" id="PTHR11014">
    <property type="entry name" value="PEPTIDASE M20 FAMILY MEMBER"/>
    <property type="match status" value="1"/>
</dbReference>
<dbReference type="PANTHER" id="PTHR11014:SF169">
    <property type="entry name" value="CLAN MH, FAMILY M20, PEPTIDASE T-LIKE METALLOPEPTIDASE"/>
    <property type="match status" value="1"/>
</dbReference>
<evidence type="ECO:0000313" key="3">
    <source>
        <dbReference type="Proteomes" id="UP001198495"/>
    </source>
</evidence>
<evidence type="ECO:0000259" key="1">
    <source>
        <dbReference type="Pfam" id="PF07687"/>
    </source>
</evidence>
<dbReference type="Pfam" id="PF07687">
    <property type="entry name" value="M20_dimer"/>
    <property type="match status" value="1"/>
</dbReference>
<protein>
    <submittedName>
        <fullName evidence="2">Amidohydrolase</fullName>
    </submittedName>
</protein>
<organism evidence="2 3">
    <name type="scientific">Coprococcus hominis</name>
    <name type="common">ex Arizal et al. 2022</name>
    <dbReference type="NCBI Taxonomy" id="2881262"/>
    <lineage>
        <taxon>Bacteria</taxon>
        <taxon>Bacillati</taxon>
        <taxon>Bacillota</taxon>
        <taxon>Clostridia</taxon>
        <taxon>Lachnospirales</taxon>
        <taxon>Lachnospiraceae</taxon>
        <taxon>Coprococcus</taxon>
    </lineage>
</organism>
<comment type="caution">
    <text evidence="2">The sequence shown here is derived from an EMBL/GenBank/DDBJ whole genome shotgun (WGS) entry which is preliminary data.</text>
</comment>
<dbReference type="SUPFAM" id="SSF53187">
    <property type="entry name" value="Zn-dependent exopeptidases"/>
    <property type="match status" value="1"/>
</dbReference>
<name>A0ABS8FPE7_9FIRM</name>
<gene>
    <name evidence="2" type="ORF">LKD28_04300</name>
</gene>